<dbReference type="InterPro" id="IPR000150">
    <property type="entry name" value="Cof"/>
</dbReference>
<evidence type="ECO:0008006" key="3">
    <source>
        <dbReference type="Google" id="ProtNLM"/>
    </source>
</evidence>
<evidence type="ECO:0000313" key="1">
    <source>
        <dbReference type="EMBL" id="TCS77258.1"/>
    </source>
</evidence>
<comment type="caution">
    <text evidence="1">The sequence shown here is derived from an EMBL/GenBank/DDBJ whole genome shotgun (WGS) entry which is preliminary data.</text>
</comment>
<dbReference type="InterPro" id="IPR036412">
    <property type="entry name" value="HAD-like_sf"/>
</dbReference>
<reference evidence="1 2" key="1">
    <citation type="submission" date="2019-03" db="EMBL/GenBank/DDBJ databases">
        <title>Genomic Encyclopedia of Type Strains, Phase IV (KMG-IV): sequencing the most valuable type-strain genomes for metagenomic binning, comparative biology and taxonomic classification.</title>
        <authorList>
            <person name="Goeker M."/>
        </authorList>
    </citation>
    <scope>NUCLEOTIDE SEQUENCE [LARGE SCALE GENOMIC DNA]</scope>
    <source>
        <strain evidence="1 2">DSM 20467</strain>
    </source>
</reference>
<gene>
    <name evidence="1" type="ORF">EDC37_11730</name>
</gene>
<dbReference type="GO" id="GO:0016791">
    <property type="term" value="F:phosphatase activity"/>
    <property type="evidence" value="ECO:0007669"/>
    <property type="project" value="UniProtKB-ARBA"/>
</dbReference>
<dbReference type="Gene3D" id="3.30.1240.10">
    <property type="match status" value="1"/>
</dbReference>
<dbReference type="EMBL" id="SMAA01000017">
    <property type="protein sequence ID" value="TCS77258.1"/>
    <property type="molecule type" value="Genomic_DNA"/>
</dbReference>
<dbReference type="SUPFAM" id="SSF56784">
    <property type="entry name" value="HAD-like"/>
    <property type="match status" value="1"/>
</dbReference>
<evidence type="ECO:0000313" key="2">
    <source>
        <dbReference type="Proteomes" id="UP000295188"/>
    </source>
</evidence>
<dbReference type="GO" id="GO:0005829">
    <property type="term" value="C:cytosol"/>
    <property type="evidence" value="ECO:0007669"/>
    <property type="project" value="TreeGrafter"/>
</dbReference>
<dbReference type="OrthoDB" id="9781413at2"/>
<dbReference type="SFLD" id="SFLDG01140">
    <property type="entry name" value="C2.B:_Phosphomannomutase_and_P"/>
    <property type="match status" value="1"/>
</dbReference>
<dbReference type="Gene3D" id="3.40.50.1000">
    <property type="entry name" value="HAD superfamily/HAD-like"/>
    <property type="match status" value="1"/>
</dbReference>
<dbReference type="NCBIfam" id="TIGR01484">
    <property type="entry name" value="HAD-SF-IIB"/>
    <property type="match status" value="1"/>
</dbReference>
<name>A0A4R3K3H5_9FIRM</name>
<dbReference type="InterPro" id="IPR023214">
    <property type="entry name" value="HAD_sf"/>
</dbReference>
<protein>
    <recommendedName>
        <fullName evidence="3">Cof subfamily protein (Haloacid dehalogenase superfamily)/HAD superfamily hydrolase (TIGR01484 family)</fullName>
    </recommendedName>
</protein>
<dbReference type="RefSeq" id="WP_132551026.1">
    <property type="nucleotide sequence ID" value="NZ_SMAA01000017.1"/>
</dbReference>
<dbReference type="AlphaFoldDB" id="A0A4R3K3H5"/>
<dbReference type="NCBIfam" id="TIGR00099">
    <property type="entry name" value="Cof-subfamily"/>
    <property type="match status" value="1"/>
</dbReference>
<organism evidence="1 2">
    <name type="scientific">Pectinatus cerevisiiphilus</name>
    <dbReference type="NCBI Taxonomy" id="86956"/>
    <lineage>
        <taxon>Bacteria</taxon>
        <taxon>Bacillati</taxon>
        <taxon>Bacillota</taxon>
        <taxon>Negativicutes</taxon>
        <taxon>Selenomonadales</taxon>
        <taxon>Selenomonadaceae</taxon>
        <taxon>Pectinatus</taxon>
    </lineage>
</organism>
<sequence>MIKWIISDMDGTLLDDNGDLPQGFDEVMDELKRRNIIFSPASGRQYYALVKQFSKYKDDWLFIAENGTMVSKGNDLLFYVSLPAKLTSTLIDATTSLKDVYTVVCTCNGSYVTAEDEAFFAEMGKYYTRHTLIDSFASIKDPIIKISVCDCKGKNIRENAYKYLLPYGDDVQVVMATDMWVDLMPKQINKGVAIQKLQGKMGIKPEECMAFGDFYNDREMLKAVGESYAMENAVPELKKIAKHIAPANSKAGVLTVIRDMLAKN</sequence>
<accession>A0A4R3K3H5</accession>
<dbReference type="CDD" id="cd07518">
    <property type="entry name" value="HAD_YbiV-Like"/>
    <property type="match status" value="1"/>
</dbReference>
<dbReference type="SFLD" id="SFLDS00003">
    <property type="entry name" value="Haloacid_Dehalogenase"/>
    <property type="match status" value="1"/>
</dbReference>
<dbReference type="PANTHER" id="PTHR10000">
    <property type="entry name" value="PHOSPHOSERINE PHOSPHATASE"/>
    <property type="match status" value="1"/>
</dbReference>
<dbReference type="GO" id="GO:0000287">
    <property type="term" value="F:magnesium ion binding"/>
    <property type="evidence" value="ECO:0007669"/>
    <property type="project" value="TreeGrafter"/>
</dbReference>
<dbReference type="Proteomes" id="UP000295188">
    <property type="component" value="Unassembled WGS sequence"/>
</dbReference>
<dbReference type="PANTHER" id="PTHR10000:SF53">
    <property type="entry name" value="5-AMINO-6-(5-PHOSPHO-D-RIBITYLAMINO)URACIL PHOSPHATASE YBJI-RELATED"/>
    <property type="match status" value="1"/>
</dbReference>
<dbReference type="InterPro" id="IPR006379">
    <property type="entry name" value="HAD-SF_hydro_IIB"/>
</dbReference>
<keyword evidence="2" id="KW-1185">Reference proteome</keyword>
<dbReference type="Pfam" id="PF08282">
    <property type="entry name" value="Hydrolase_3"/>
    <property type="match status" value="1"/>
</dbReference>
<proteinExistence type="predicted"/>